<feature type="domain" description="Beta-lactamase-related" evidence="2">
    <location>
        <begin position="46"/>
        <end position="360"/>
    </location>
</feature>
<proteinExistence type="predicted"/>
<organism evidence="3 4">
    <name type="scientific">Parvularcula mediterranea</name>
    <dbReference type="NCBI Taxonomy" id="2732508"/>
    <lineage>
        <taxon>Bacteria</taxon>
        <taxon>Pseudomonadati</taxon>
        <taxon>Pseudomonadota</taxon>
        <taxon>Alphaproteobacteria</taxon>
        <taxon>Parvularculales</taxon>
        <taxon>Parvularculaceae</taxon>
        <taxon>Parvularcula</taxon>
    </lineage>
</organism>
<reference evidence="3 4" key="1">
    <citation type="submission" date="2020-05" db="EMBL/GenBank/DDBJ databases">
        <title>Parvularcula mediterraneae sp. nov., isolated from polypropylene straw from shallow seawater of the seashore of Laganas in Zakynthos island, Greece.</title>
        <authorList>
            <person name="Szabo I."/>
            <person name="Al-Omari J."/>
            <person name="Rado J."/>
            <person name="Szerdahelyi G.S."/>
        </authorList>
    </citation>
    <scope>NUCLEOTIDE SEQUENCE [LARGE SCALE GENOMIC DNA]</scope>
    <source>
        <strain evidence="3 4">ZS-1/3</strain>
    </source>
</reference>
<sequence>MTSFAKSFAAAVVALAPSALASSEAFVDDLKRSLTVEAEEIADAFGFPGITVSVADGNGVVSVAVGSANLETGEEMTPRTTMPAASVGKTFVAAVVLDFVAEAQLSLDSPVAPLFADDAWFARLPNAETMTVRHLLGHRSGLPDHVKLSAFPEMLRRSDRETDPVELISLLGGLDPLFPAGEEWSYSDTGYLILGLIIERVTGEPFEDAVRIRFIEPLALGLTGPSNRRQLPGLARGYASEAGGLGLPVRSTDGEGRLVWNPAIEGAGGGFYSTSSDLATWGRAFLSGRLTKEELFKVAAEGVPTAPERRASRYGLGIAVRSGPVMGEAYGHRGWIPGYSTSLQYYRAHDAAIALQINTDIGIIDSDRPILMEIEDRIASAYCRAIRDEQQ</sequence>
<dbReference type="Gene3D" id="3.40.710.10">
    <property type="entry name" value="DD-peptidase/beta-lactamase superfamily"/>
    <property type="match status" value="1"/>
</dbReference>
<dbReference type="PANTHER" id="PTHR46825:SF7">
    <property type="entry name" value="D-ALANYL-D-ALANINE CARBOXYPEPTIDASE"/>
    <property type="match status" value="1"/>
</dbReference>
<gene>
    <name evidence="3" type="ORF">HK107_14450</name>
</gene>
<dbReference type="Proteomes" id="UP000536835">
    <property type="component" value="Unassembled WGS sequence"/>
</dbReference>
<evidence type="ECO:0000259" key="2">
    <source>
        <dbReference type="Pfam" id="PF00144"/>
    </source>
</evidence>
<dbReference type="Pfam" id="PF00144">
    <property type="entry name" value="Beta-lactamase"/>
    <property type="match status" value="1"/>
</dbReference>
<keyword evidence="1" id="KW-0732">Signal</keyword>
<evidence type="ECO:0000256" key="1">
    <source>
        <dbReference type="SAM" id="SignalP"/>
    </source>
</evidence>
<accession>A0A7Y3RP16</accession>
<comment type="caution">
    <text evidence="3">The sequence shown here is derived from an EMBL/GenBank/DDBJ whole genome shotgun (WGS) entry which is preliminary data.</text>
</comment>
<dbReference type="InterPro" id="IPR050491">
    <property type="entry name" value="AmpC-like"/>
</dbReference>
<dbReference type="EMBL" id="JABFCX010000003">
    <property type="protein sequence ID" value="NNU17530.1"/>
    <property type="molecule type" value="Genomic_DNA"/>
</dbReference>
<dbReference type="AlphaFoldDB" id="A0A7Y3RP16"/>
<name>A0A7Y3RP16_9PROT</name>
<feature type="signal peptide" evidence="1">
    <location>
        <begin position="1"/>
        <end position="21"/>
    </location>
</feature>
<dbReference type="InterPro" id="IPR012338">
    <property type="entry name" value="Beta-lactam/transpept-like"/>
</dbReference>
<feature type="chain" id="PRO_5031097120" evidence="1">
    <location>
        <begin position="22"/>
        <end position="391"/>
    </location>
</feature>
<dbReference type="InterPro" id="IPR001466">
    <property type="entry name" value="Beta-lactam-related"/>
</dbReference>
<dbReference type="PANTHER" id="PTHR46825">
    <property type="entry name" value="D-ALANYL-D-ALANINE-CARBOXYPEPTIDASE/ENDOPEPTIDASE AMPH"/>
    <property type="match status" value="1"/>
</dbReference>
<protein>
    <submittedName>
        <fullName evidence="3">Beta-lactamase family protein</fullName>
    </submittedName>
</protein>
<evidence type="ECO:0000313" key="4">
    <source>
        <dbReference type="Proteomes" id="UP000536835"/>
    </source>
</evidence>
<dbReference type="RefSeq" id="WP_173201034.1">
    <property type="nucleotide sequence ID" value="NZ_JABFCX010000003.1"/>
</dbReference>
<evidence type="ECO:0000313" key="3">
    <source>
        <dbReference type="EMBL" id="NNU17530.1"/>
    </source>
</evidence>
<dbReference type="SUPFAM" id="SSF56601">
    <property type="entry name" value="beta-lactamase/transpeptidase-like"/>
    <property type="match status" value="1"/>
</dbReference>
<keyword evidence="4" id="KW-1185">Reference proteome</keyword>